<evidence type="ECO:0000313" key="2">
    <source>
        <dbReference type="EMBL" id="SCB90623.1"/>
    </source>
</evidence>
<name>A0A1C4A7X3_9BACT</name>
<sequence length="165" mass="17441">MKSKIIAGAVLALLATTVPAMAQHRKIAMAAHPSATVLTADPGDLLSTIEFQVQAEGDEAKVFAKGIIPWVNLAQAASDLHKLLNAGEIVLPYTSVTVVTTFPQAASFVLKTSAAGFSRVDLIRALRENINKLPSVQADTSLNLSMADVYETESGQIILKLEVAS</sequence>
<dbReference type="AlphaFoldDB" id="A0A1C4A7X3"/>
<keyword evidence="3" id="KW-1185">Reference proteome</keyword>
<dbReference type="EMBL" id="FMAR01000002">
    <property type="protein sequence ID" value="SCB90623.1"/>
    <property type="molecule type" value="Genomic_DNA"/>
</dbReference>
<feature type="signal peptide" evidence="1">
    <location>
        <begin position="1"/>
        <end position="22"/>
    </location>
</feature>
<dbReference type="Proteomes" id="UP000242818">
    <property type="component" value="Unassembled WGS sequence"/>
</dbReference>
<accession>A0A1C4A7X3</accession>
<proteinExistence type="predicted"/>
<evidence type="ECO:0000256" key="1">
    <source>
        <dbReference type="SAM" id="SignalP"/>
    </source>
</evidence>
<gene>
    <name evidence="2" type="ORF">GA0116948_1026</name>
</gene>
<organism evidence="2 3">
    <name type="scientific">Chitinophaga costaii</name>
    <dbReference type="NCBI Taxonomy" id="1335309"/>
    <lineage>
        <taxon>Bacteria</taxon>
        <taxon>Pseudomonadati</taxon>
        <taxon>Bacteroidota</taxon>
        <taxon>Chitinophagia</taxon>
        <taxon>Chitinophagales</taxon>
        <taxon>Chitinophagaceae</taxon>
        <taxon>Chitinophaga</taxon>
    </lineage>
</organism>
<dbReference type="RefSeq" id="WP_089708963.1">
    <property type="nucleotide sequence ID" value="NZ_FMAR01000002.1"/>
</dbReference>
<reference evidence="2 3" key="1">
    <citation type="submission" date="2016-08" db="EMBL/GenBank/DDBJ databases">
        <authorList>
            <person name="Seilhamer J.J."/>
        </authorList>
    </citation>
    <scope>NUCLEOTIDE SEQUENCE [LARGE SCALE GENOMIC DNA]</scope>
    <source>
        <strain evidence="2 3">A37T2</strain>
    </source>
</reference>
<keyword evidence="1" id="KW-0732">Signal</keyword>
<dbReference type="OrthoDB" id="1161469at2"/>
<feature type="chain" id="PRO_5008688568" evidence="1">
    <location>
        <begin position="23"/>
        <end position="165"/>
    </location>
</feature>
<protein>
    <submittedName>
        <fullName evidence="2">Uncharacterized protein</fullName>
    </submittedName>
</protein>
<evidence type="ECO:0000313" key="3">
    <source>
        <dbReference type="Proteomes" id="UP000242818"/>
    </source>
</evidence>
<dbReference type="STRING" id="1335309.GA0116948_1026"/>